<dbReference type="Gene3D" id="3.40.30.10">
    <property type="entry name" value="Glutaredoxin"/>
    <property type="match status" value="1"/>
</dbReference>
<dbReference type="PROSITE" id="PS50405">
    <property type="entry name" value="GST_CTER"/>
    <property type="match status" value="1"/>
</dbReference>
<dbReference type="FunFam" id="3.40.30.10:FF:000168">
    <property type="entry name" value="Glutathione S-transferase 2"/>
    <property type="match status" value="1"/>
</dbReference>
<evidence type="ECO:0000256" key="3">
    <source>
        <dbReference type="ARBA" id="ARBA00022679"/>
    </source>
</evidence>
<dbReference type="InterPro" id="IPR050213">
    <property type="entry name" value="GST_superfamily"/>
</dbReference>
<dbReference type="InterPro" id="IPR004045">
    <property type="entry name" value="Glutathione_S-Trfase_N"/>
</dbReference>
<dbReference type="EMBL" id="UYRT01089249">
    <property type="protein sequence ID" value="VDN34708.1"/>
    <property type="molecule type" value="Genomic_DNA"/>
</dbReference>
<evidence type="ECO:0000259" key="6">
    <source>
        <dbReference type="PROSITE" id="PS50404"/>
    </source>
</evidence>
<dbReference type="PRINTS" id="PR01268">
    <property type="entry name" value="GSTRNSFRASEP"/>
</dbReference>
<feature type="domain" description="GST C-terminal" evidence="7">
    <location>
        <begin position="80"/>
        <end position="191"/>
    </location>
</feature>
<dbReference type="InterPro" id="IPR040079">
    <property type="entry name" value="Glutathione_S-Trfase"/>
</dbReference>
<dbReference type="InterPro" id="IPR003082">
    <property type="entry name" value="GST_pi"/>
</dbReference>
<dbReference type="PROSITE" id="PS50404">
    <property type="entry name" value="GST_NTER"/>
    <property type="match status" value="1"/>
</dbReference>
<dbReference type="InterPro" id="IPR004046">
    <property type="entry name" value="GST_C"/>
</dbReference>
<dbReference type="Pfam" id="PF02798">
    <property type="entry name" value="GST_N"/>
    <property type="match status" value="1"/>
</dbReference>
<evidence type="ECO:0000259" key="7">
    <source>
        <dbReference type="PROSITE" id="PS50405"/>
    </source>
</evidence>
<reference evidence="8 9" key="2">
    <citation type="submission" date="2018-11" db="EMBL/GenBank/DDBJ databases">
        <authorList>
            <consortium name="Pathogen Informatics"/>
        </authorList>
    </citation>
    <scope>NUCLEOTIDE SEQUENCE [LARGE SCALE GENOMIC DNA]</scope>
</reference>
<evidence type="ECO:0000256" key="4">
    <source>
        <dbReference type="ARBA" id="ARBA00047960"/>
    </source>
</evidence>
<dbReference type="PANTHER" id="PTHR11571:SF141">
    <property type="entry name" value="GLUTATHIONE S-TRANSFERASE"/>
    <property type="match status" value="1"/>
</dbReference>
<dbReference type="SUPFAM" id="SSF47616">
    <property type="entry name" value="GST C-terminal domain-like"/>
    <property type="match status" value="1"/>
</dbReference>
<gene>
    <name evidence="8" type="ORF">GPUH_LOCUS19844</name>
</gene>
<dbReference type="GO" id="GO:0004364">
    <property type="term" value="F:glutathione transferase activity"/>
    <property type="evidence" value="ECO:0007669"/>
    <property type="project" value="UniProtKB-UniRule"/>
</dbReference>
<dbReference type="GO" id="GO:0005829">
    <property type="term" value="C:cytosol"/>
    <property type="evidence" value="ECO:0007669"/>
    <property type="project" value="TreeGrafter"/>
</dbReference>
<dbReference type="EC" id="2.5.1.18" evidence="5"/>
<comment type="subunit">
    <text evidence="2 5">Homodimer.</text>
</comment>
<dbReference type="FunFam" id="1.20.1050.10:FF:000020">
    <property type="entry name" value="Glutathione S-transferase P 1"/>
    <property type="match status" value="1"/>
</dbReference>
<dbReference type="AlphaFoldDB" id="A0A183EFV2"/>
<evidence type="ECO:0000313" key="9">
    <source>
        <dbReference type="Proteomes" id="UP000271098"/>
    </source>
</evidence>
<feature type="domain" description="GST N-terminal" evidence="6">
    <location>
        <begin position="1"/>
        <end position="78"/>
    </location>
</feature>
<dbReference type="InterPro" id="IPR010987">
    <property type="entry name" value="Glutathione-S-Trfase_C-like"/>
</dbReference>
<dbReference type="Pfam" id="PF14497">
    <property type="entry name" value="GST_C_3"/>
    <property type="match status" value="1"/>
</dbReference>
<dbReference type="PANTHER" id="PTHR11571">
    <property type="entry name" value="GLUTATHIONE S-TRANSFERASE"/>
    <property type="match status" value="1"/>
</dbReference>
<dbReference type="InterPro" id="IPR036249">
    <property type="entry name" value="Thioredoxin-like_sf"/>
</dbReference>
<dbReference type="SFLD" id="SFLDG01205">
    <property type="entry name" value="AMPS.1"/>
    <property type="match status" value="1"/>
</dbReference>
<dbReference type="SFLD" id="SFLDS00019">
    <property type="entry name" value="Glutathione_Transferase_(cytos"/>
    <property type="match status" value="1"/>
</dbReference>
<dbReference type="InterPro" id="IPR036282">
    <property type="entry name" value="Glutathione-S-Trfase_C_sf"/>
</dbReference>
<evidence type="ECO:0000313" key="8">
    <source>
        <dbReference type="EMBL" id="VDN34708.1"/>
    </source>
</evidence>
<evidence type="ECO:0000256" key="5">
    <source>
        <dbReference type="RuleBase" id="RU368105"/>
    </source>
</evidence>
<dbReference type="OrthoDB" id="4951845at2759"/>
<dbReference type="Proteomes" id="UP000271098">
    <property type="component" value="Unassembled WGS sequence"/>
</dbReference>
<comment type="catalytic activity">
    <reaction evidence="4 5">
        <text>RX + glutathione = an S-substituted glutathione + a halide anion + H(+)</text>
        <dbReference type="Rhea" id="RHEA:16437"/>
        <dbReference type="ChEBI" id="CHEBI:15378"/>
        <dbReference type="ChEBI" id="CHEBI:16042"/>
        <dbReference type="ChEBI" id="CHEBI:17792"/>
        <dbReference type="ChEBI" id="CHEBI:57925"/>
        <dbReference type="ChEBI" id="CHEBI:90779"/>
        <dbReference type="EC" id="2.5.1.18"/>
    </reaction>
</comment>
<comment type="similarity">
    <text evidence="1 5">Belongs to the GST superfamily. Pi family.</text>
</comment>
<comment type="function">
    <text evidence="5">Conjugation of reduced glutathione to a wide number of exogenous and endogenous hydrophobic electrophiles.</text>
</comment>
<reference evidence="10" key="1">
    <citation type="submission" date="2016-06" db="UniProtKB">
        <authorList>
            <consortium name="WormBaseParasite"/>
        </authorList>
    </citation>
    <scope>IDENTIFICATION</scope>
</reference>
<dbReference type="GO" id="GO:0006749">
    <property type="term" value="P:glutathione metabolic process"/>
    <property type="evidence" value="ECO:0007669"/>
    <property type="project" value="UniProtKB-UniRule"/>
</dbReference>
<dbReference type="SFLD" id="SFLDG00363">
    <property type="entry name" value="AMPS_(cytGST):_Alpha-__Mu-__Pi"/>
    <property type="match status" value="1"/>
</dbReference>
<dbReference type="SUPFAM" id="SSF52833">
    <property type="entry name" value="Thioredoxin-like"/>
    <property type="match status" value="1"/>
</dbReference>
<organism evidence="10">
    <name type="scientific">Gongylonema pulchrum</name>
    <dbReference type="NCBI Taxonomy" id="637853"/>
    <lineage>
        <taxon>Eukaryota</taxon>
        <taxon>Metazoa</taxon>
        <taxon>Ecdysozoa</taxon>
        <taxon>Nematoda</taxon>
        <taxon>Chromadorea</taxon>
        <taxon>Rhabditida</taxon>
        <taxon>Spirurina</taxon>
        <taxon>Spiruromorpha</taxon>
        <taxon>Spiruroidea</taxon>
        <taxon>Gongylonematidae</taxon>
        <taxon>Gongylonema</taxon>
    </lineage>
</organism>
<evidence type="ECO:0000256" key="2">
    <source>
        <dbReference type="ARBA" id="ARBA00011738"/>
    </source>
</evidence>
<dbReference type="WBParaSite" id="GPUH_0001986801-mRNA-1">
    <property type="protein sequence ID" value="GPUH_0001986801-mRNA-1"/>
    <property type="gene ID" value="GPUH_0001986801"/>
</dbReference>
<evidence type="ECO:0000313" key="10">
    <source>
        <dbReference type="WBParaSite" id="GPUH_0001986801-mRNA-1"/>
    </source>
</evidence>
<evidence type="ECO:0000256" key="1">
    <source>
        <dbReference type="ARBA" id="ARBA00007297"/>
    </source>
</evidence>
<name>A0A183EFV2_9BILA</name>
<keyword evidence="9" id="KW-1185">Reference proteome</keyword>
<dbReference type="CDD" id="cd03076">
    <property type="entry name" value="GST_N_Pi"/>
    <property type="match status" value="1"/>
</dbReference>
<keyword evidence="3 5" id="KW-0808">Transferase</keyword>
<sequence>MGYKVTYFPIRGLGEPIRLLLADQGIQFEDDRFNTDDWPSLKPQFQFGQVPCLVDDGEQIVQSGAILRHLARKHDLYGSNELDATYADMFYEGVRDLHQKYVKMIYQAYETEKEPFIKNILPEELTKLEKLLATRDGGKMFILGDKISFADYVLFEELDILLILDPHCLDKFPLLKEYHSRMAERPNLKVT</sequence>
<protein>
    <recommendedName>
        <fullName evidence="5">Glutathione S-transferase</fullName>
        <ecNumber evidence="5">2.5.1.18</ecNumber>
    </recommendedName>
    <alternativeName>
        <fullName evidence="5">GST class-pi</fullName>
    </alternativeName>
</protein>
<dbReference type="Gene3D" id="1.20.1050.10">
    <property type="match status" value="1"/>
</dbReference>
<accession>A0A183EFV2</accession>
<proteinExistence type="inferred from homology"/>